<reference evidence="1" key="1">
    <citation type="submission" date="2023-10" db="EMBL/GenBank/DDBJ databases">
        <authorList>
            <person name="Chen Y."/>
            <person name="Shah S."/>
            <person name="Dougan E. K."/>
            <person name="Thang M."/>
            <person name="Chan C."/>
        </authorList>
    </citation>
    <scope>NUCLEOTIDE SEQUENCE [LARGE SCALE GENOMIC DNA]</scope>
</reference>
<keyword evidence="2" id="KW-1185">Reference proteome</keyword>
<evidence type="ECO:0000313" key="1">
    <source>
        <dbReference type="EMBL" id="CAK0818075.1"/>
    </source>
</evidence>
<dbReference type="EMBL" id="CAUYUJ010006642">
    <property type="protein sequence ID" value="CAK0818075.1"/>
    <property type="molecule type" value="Genomic_DNA"/>
</dbReference>
<protein>
    <submittedName>
        <fullName evidence="1">Uncharacterized protein</fullName>
    </submittedName>
</protein>
<comment type="caution">
    <text evidence="1">The sequence shown here is derived from an EMBL/GenBank/DDBJ whole genome shotgun (WGS) entry which is preliminary data.</text>
</comment>
<gene>
    <name evidence="1" type="ORF">PCOR1329_LOCUS20450</name>
</gene>
<evidence type="ECO:0000313" key="2">
    <source>
        <dbReference type="Proteomes" id="UP001189429"/>
    </source>
</evidence>
<name>A0ABN9RG89_9DINO</name>
<organism evidence="1 2">
    <name type="scientific">Prorocentrum cordatum</name>
    <dbReference type="NCBI Taxonomy" id="2364126"/>
    <lineage>
        <taxon>Eukaryota</taxon>
        <taxon>Sar</taxon>
        <taxon>Alveolata</taxon>
        <taxon>Dinophyceae</taxon>
        <taxon>Prorocentrales</taxon>
        <taxon>Prorocentraceae</taxon>
        <taxon>Prorocentrum</taxon>
    </lineage>
</organism>
<proteinExistence type="predicted"/>
<accession>A0ABN9RG89</accession>
<sequence length="412" mass="45649">MAPGVADATDQQQGGHECKVGTALAAAARAQAGVAARAAAATEEAKNSVAFYYDAFGGAKVEALLDDIDLIDVAYMISIAEAGGTVPRWQNVPPTARINRTNAWRLRSYGSAESEERPLTLPILVVSYPWLDKSHPDQHGLTLRRMLPVLRALYEQATSFGSHTTVGVFQDFMSLPQIPRTSEEYERFRRGLATMAGLYAHPYTIVLTVTTPIPGDGSCENTVAYARRGWCHFERCVASLVKDTCCLWDLGRHAEGLPTDVRRCMEDLRASRLAPTSPDQMAKDLSQLAFTNGADIEKVIDLQAAFIRAFNEYRQNDQDGSISYQSLRWGGDEKQVSNLVAALQYAESECQPKDSKGVHDAELRLYFGNNNFSPAEEERVRQAIPFASAKFQLYRDGELWTNRKNTCHCQVQ</sequence>
<dbReference type="Proteomes" id="UP001189429">
    <property type="component" value="Unassembled WGS sequence"/>
</dbReference>